<evidence type="ECO:0000256" key="1">
    <source>
        <dbReference type="SAM" id="Phobius"/>
    </source>
</evidence>
<dbReference type="EMBL" id="LAZR01006224">
    <property type="protein sequence ID" value="KKM93759.1"/>
    <property type="molecule type" value="Genomic_DNA"/>
</dbReference>
<reference evidence="2" key="1">
    <citation type="journal article" date="2015" name="Nature">
        <title>Complex archaea that bridge the gap between prokaryotes and eukaryotes.</title>
        <authorList>
            <person name="Spang A."/>
            <person name="Saw J.H."/>
            <person name="Jorgensen S.L."/>
            <person name="Zaremba-Niedzwiedzka K."/>
            <person name="Martijn J."/>
            <person name="Lind A.E."/>
            <person name="van Eijk R."/>
            <person name="Schleper C."/>
            <person name="Guy L."/>
            <person name="Ettema T.J."/>
        </authorList>
    </citation>
    <scope>NUCLEOTIDE SEQUENCE</scope>
</reference>
<evidence type="ECO:0000313" key="2">
    <source>
        <dbReference type="EMBL" id="KKM93759.1"/>
    </source>
</evidence>
<feature type="transmembrane region" description="Helical" evidence="1">
    <location>
        <begin position="917"/>
        <end position="936"/>
    </location>
</feature>
<dbReference type="Pfam" id="PF17957">
    <property type="entry name" value="Big_7"/>
    <property type="match status" value="1"/>
</dbReference>
<organism evidence="2">
    <name type="scientific">marine sediment metagenome</name>
    <dbReference type="NCBI Taxonomy" id="412755"/>
    <lineage>
        <taxon>unclassified sequences</taxon>
        <taxon>metagenomes</taxon>
        <taxon>ecological metagenomes</taxon>
    </lineage>
</organism>
<dbReference type="SUPFAM" id="SSF49899">
    <property type="entry name" value="Concanavalin A-like lectins/glucanases"/>
    <property type="match status" value="1"/>
</dbReference>
<name>A0A0F9LFQ9_9ZZZZ</name>
<keyword evidence="1" id="KW-0472">Membrane</keyword>
<dbReference type="AlphaFoldDB" id="A0A0F9LFQ9"/>
<dbReference type="InterPro" id="IPR013320">
    <property type="entry name" value="ConA-like_dom_sf"/>
</dbReference>
<gene>
    <name evidence="2" type="ORF">LCGC14_1205080</name>
</gene>
<dbReference type="Gene3D" id="2.60.40.10">
    <property type="entry name" value="Immunoglobulins"/>
    <property type="match status" value="1"/>
</dbReference>
<feature type="transmembrane region" description="Helical" evidence="1">
    <location>
        <begin position="956"/>
        <end position="973"/>
    </location>
</feature>
<dbReference type="Gene3D" id="2.60.120.200">
    <property type="match status" value="1"/>
</dbReference>
<keyword evidence="1" id="KW-1133">Transmembrane helix</keyword>
<dbReference type="Pfam" id="PF13385">
    <property type="entry name" value="Laminin_G_3"/>
    <property type="match status" value="1"/>
</dbReference>
<feature type="transmembrane region" description="Helical" evidence="1">
    <location>
        <begin position="891"/>
        <end position="910"/>
    </location>
</feature>
<sequence>PSVNYVKRVGAGNQVTMWYDFDFVDLYENGFGEVIFTDQRTGEIIERDYSFVYWGDKERDVFRQGECSFSINETKTCENIFLGKEIYKTWLPYNSKDIPKGSIRIGIKVNVKINDYVDGVWVVVGKGISKHAEWTADLNVDLVSYWMLDEVSGTLALDSIDGVYNGTLIDMTDSNWISGGLIGNALDFFNNSNRVLIPSFNDGNSDSSISLWLNYTPDDIRKSGNFQNSAILLGDWSSGFYFIDNSTHLLFRGWNGDATASTIGEVLYANWDETIFNHLVFIYSDVGSGTLDIELYLNNVSFGEITDVGSAYGDYEWIGGHDVNALGLNGTLDEIGLWNRSLTVDEISDLYNNGNGIGFLSLLAPSVTLNSPENGLNTTNNTILFNATIFDDNNLVNVSLYIDDVLNETNSSGINNTDYLFIKTFDVGSYNWTYKACDINNSCTITSTRTFNIFSFIEESQTFNVSSFETATESFNVNLTTNGSIPTIGKLIYGSVIYSDATITNTVDNNYNISRTIQIPIGIGTINWSFNFTLAGSEMNTSIQNQLVNSSELGLCNATLIVPYINFTFKDEADNSFINATIDSSTWEYWLGGGSITKSLLYSNTTENNDYAFCFNGGNRTLHNTRSIQYASTGYPQRKYDAISDLTNTVTNKILWLLSSTDGIYSSIQVVDSKGNRISGVGVTAERQFSGIWTIIGQEVTDDAGSVTFWLNPDYDHRFTFTSDDCIDASVTIRPTQSQYTQQLQCDGTGEDFISQLEGLKYSRTPIEGIIQAGITNFTYFVTSSKYTIINASFQIVNSSNSVVLNYTELACSSDECLLYFTYDVPIGADIKGRYYVDFGNGSILLEGDARWVNVVIDTTGKAGLSTLWNDLRYVLDDWGEGSNTGDFNRLVVIFFFMCLGIAFFNYHFGIDTQNPGAFMFILTMVILSGSLVGGLDGQGFFYYNNLSSVQFINNYILAFFMIIISVSYFIQVNTQAKR</sequence>
<comment type="caution">
    <text evidence="2">The sequence shown here is derived from an EMBL/GenBank/DDBJ whole genome shotgun (WGS) entry which is preliminary data.</text>
</comment>
<protein>
    <recommendedName>
        <fullName evidence="3">LamG-like jellyroll fold domain-containing protein</fullName>
    </recommendedName>
</protein>
<keyword evidence="1" id="KW-0812">Transmembrane</keyword>
<dbReference type="InterPro" id="IPR013783">
    <property type="entry name" value="Ig-like_fold"/>
</dbReference>
<proteinExistence type="predicted"/>
<feature type="non-terminal residue" evidence="2">
    <location>
        <position position="1"/>
    </location>
</feature>
<accession>A0A0F9LFQ9</accession>
<evidence type="ECO:0008006" key="3">
    <source>
        <dbReference type="Google" id="ProtNLM"/>
    </source>
</evidence>